<evidence type="ECO:0000256" key="2">
    <source>
        <dbReference type="ARBA" id="ARBA00022526"/>
    </source>
</evidence>
<dbReference type="InterPro" id="IPR015943">
    <property type="entry name" value="WD40/YVTN_repeat-like_dom_sf"/>
</dbReference>
<dbReference type="AlphaFoldDB" id="A0A238YJ80"/>
<gene>
    <name evidence="3" type="ORF">SAMN06265371_10986</name>
</gene>
<evidence type="ECO:0000313" key="4">
    <source>
        <dbReference type="Proteomes" id="UP000198384"/>
    </source>
</evidence>
<sequence>MIVYGGSYTEEVGPGLSGTGNGIYCFYFNNENGELFLLNTFLSRNTSYIAISEDKKYLFSFQEVSLDKKPIVLSYFINDDCSLDLINQQPIEGGLPCHLDVINNETLAVACYQTGSVHLFPINQNGSLEKSSQIITNIGTSVNVVRQECAHSHMIAVQNNQIFVPDLGIDKVIVFNENKNSLIEDYNIKMALGAGPRHIVFHPLGEYGFVINELTGGISIVKKINAKFEIIDNISSIPNTYKGTPSAAAIKISPDGNFLYVSNRGSNTIAIFKFIAESGKLMLVDQQPTGGETPRDFTISPTGKWLLVANQDSNNIIVFKRDLNSGKLTEVYKNNEAESVVCLKFL</sequence>
<comment type="similarity">
    <text evidence="1">Belongs to the cycloisomerase 2 family.</text>
</comment>
<keyword evidence="2" id="KW-0313">Glucose metabolism</keyword>
<dbReference type="GO" id="GO:0017057">
    <property type="term" value="F:6-phosphogluconolactonase activity"/>
    <property type="evidence" value="ECO:0007669"/>
    <property type="project" value="TreeGrafter"/>
</dbReference>
<reference evidence="3 4" key="1">
    <citation type="submission" date="2017-06" db="EMBL/GenBank/DDBJ databases">
        <authorList>
            <person name="Kim H.J."/>
            <person name="Triplett B.A."/>
        </authorList>
    </citation>
    <scope>NUCLEOTIDE SEQUENCE [LARGE SCALE GENOMIC DNA]</scope>
    <source>
        <strain evidence="3 4">DSM 29150</strain>
    </source>
</reference>
<dbReference type="GO" id="GO:0006006">
    <property type="term" value="P:glucose metabolic process"/>
    <property type="evidence" value="ECO:0007669"/>
    <property type="project" value="UniProtKB-KW"/>
</dbReference>
<dbReference type="PANTHER" id="PTHR30344:SF1">
    <property type="entry name" value="6-PHOSPHOGLUCONOLACTONASE"/>
    <property type="match status" value="1"/>
</dbReference>
<dbReference type="InterPro" id="IPR011048">
    <property type="entry name" value="Haem_d1_sf"/>
</dbReference>
<dbReference type="GO" id="GO:0005829">
    <property type="term" value="C:cytosol"/>
    <property type="evidence" value="ECO:0007669"/>
    <property type="project" value="TreeGrafter"/>
</dbReference>
<organism evidence="3 4">
    <name type="scientific">Lutibacter agarilyticus</name>
    <dbReference type="NCBI Taxonomy" id="1109740"/>
    <lineage>
        <taxon>Bacteria</taxon>
        <taxon>Pseudomonadati</taxon>
        <taxon>Bacteroidota</taxon>
        <taxon>Flavobacteriia</taxon>
        <taxon>Flavobacteriales</taxon>
        <taxon>Flavobacteriaceae</taxon>
        <taxon>Lutibacter</taxon>
    </lineage>
</organism>
<keyword evidence="2" id="KW-0119">Carbohydrate metabolism</keyword>
<dbReference type="SUPFAM" id="SSF51004">
    <property type="entry name" value="C-terminal (heme d1) domain of cytochrome cd1-nitrite reductase"/>
    <property type="match status" value="1"/>
</dbReference>
<dbReference type="PANTHER" id="PTHR30344">
    <property type="entry name" value="6-PHOSPHOGLUCONOLACTONASE-RELATED"/>
    <property type="match status" value="1"/>
</dbReference>
<dbReference type="OrthoDB" id="9790815at2"/>
<dbReference type="Gene3D" id="2.130.10.10">
    <property type="entry name" value="YVTN repeat-like/Quinoprotein amine dehydrogenase"/>
    <property type="match status" value="1"/>
</dbReference>
<dbReference type="EMBL" id="FZNT01000009">
    <property type="protein sequence ID" value="SNR70694.1"/>
    <property type="molecule type" value="Genomic_DNA"/>
</dbReference>
<dbReference type="Pfam" id="PF10282">
    <property type="entry name" value="Lactonase"/>
    <property type="match status" value="1"/>
</dbReference>
<dbReference type="Proteomes" id="UP000198384">
    <property type="component" value="Unassembled WGS sequence"/>
</dbReference>
<keyword evidence="4" id="KW-1185">Reference proteome</keyword>
<protein>
    <submittedName>
        <fullName evidence="3">6-phosphogluconolactonase</fullName>
    </submittedName>
</protein>
<accession>A0A238YJ80</accession>
<dbReference type="RefSeq" id="WP_089382507.1">
    <property type="nucleotide sequence ID" value="NZ_FZNT01000009.1"/>
</dbReference>
<proteinExistence type="inferred from homology"/>
<name>A0A238YJ80_9FLAO</name>
<evidence type="ECO:0000313" key="3">
    <source>
        <dbReference type="EMBL" id="SNR70694.1"/>
    </source>
</evidence>
<evidence type="ECO:0000256" key="1">
    <source>
        <dbReference type="ARBA" id="ARBA00005564"/>
    </source>
</evidence>
<dbReference type="InterPro" id="IPR019405">
    <property type="entry name" value="Lactonase_7-beta_prop"/>
</dbReference>
<dbReference type="InterPro" id="IPR050282">
    <property type="entry name" value="Cycloisomerase_2"/>
</dbReference>